<dbReference type="EMBL" id="OK040171">
    <property type="protein sequence ID" value="UAV84565.1"/>
    <property type="molecule type" value="Genomic_DNA"/>
</dbReference>
<feature type="compositionally biased region" description="Basic and acidic residues" evidence="1">
    <location>
        <begin position="33"/>
        <end position="42"/>
    </location>
</feature>
<name>A0AAE8XCT5_9CAUD</name>
<organism evidence="2 3">
    <name type="scientific">Pseudomonas phage PHB09</name>
    <dbReference type="NCBI Taxonomy" id="2867265"/>
    <lineage>
        <taxon>Viruses</taxon>
        <taxon>Duplodnaviria</taxon>
        <taxon>Heunggongvirae</taxon>
        <taxon>Uroviricota</taxon>
        <taxon>Caudoviricetes</taxon>
        <taxon>Vandenendeviridae</taxon>
        <taxon>Gorskivirinae</taxon>
        <taxon>Dilongvirus</taxon>
        <taxon>Dilongvirus PHB09</taxon>
    </lineage>
</organism>
<keyword evidence="3" id="KW-1185">Reference proteome</keyword>
<sequence length="42" mass="4521">MSSLGFTHRPASVRPRRGKLLGATEVECGNSAADRKGKDHNL</sequence>
<feature type="region of interest" description="Disordered" evidence="1">
    <location>
        <begin position="1"/>
        <end position="42"/>
    </location>
</feature>
<evidence type="ECO:0000256" key="1">
    <source>
        <dbReference type="SAM" id="MobiDB-lite"/>
    </source>
</evidence>
<reference evidence="2" key="1">
    <citation type="submission" date="2021-09" db="EMBL/GenBank/DDBJ databases">
        <authorList>
            <person name="Liu Y."/>
        </authorList>
    </citation>
    <scope>NUCLEOTIDE SEQUENCE</scope>
</reference>
<protein>
    <submittedName>
        <fullName evidence="2">Uncharacterized protein</fullName>
    </submittedName>
</protein>
<accession>A0AAE8XCT5</accession>
<dbReference type="Proteomes" id="UP000827914">
    <property type="component" value="Segment"/>
</dbReference>
<proteinExistence type="predicted"/>
<gene>
    <name evidence="2" type="ORF">PHB09_069</name>
</gene>
<evidence type="ECO:0000313" key="2">
    <source>
        <dbReference type="EMBL" id="UAV84565.1"/>
    </source>
</evidence>
<evidence type="ECO:0000313" key="3">
    <source>
        <dbReference type="Proteomes" id="UP000827914"/>
    </source>
</evidence>